<dbReference type="InterPro" id="IPR001229">
    <property type="entry name" value="Jacalin-like_lectin_dom"/>
</dbReference>
<protein>
    <recommendedName>
        <fullName evidence="2">Jacalin-type lectin domain-containing protein</fullName>
    </recommendedName>
</protein>
<evidence type="ECO:0000313" key="5">
    <source>
        <dbReference type="Proteomes" id="UP000277300"/>
    </source>
</evidence>
<reference evidence="5 6" key="1">
    <citation type="submission" date="2018-07" db="EMBL/GenBank/DDBJ databases">
        <title>Genome sequencing of oomycete isolates from Chile give support for New Zealand origin for Phytophthora kernoviae and make available the first Nothophytophthora sp. genome.</title>
        <authorList>
            <person name="Studholme D.J."/>
            <person name="Sanfuentes E."/>
            <person name="Panda P."/>
            <person name="Hill R."/>
            <person name="Sambles C."/>
            <person name="Grant M."/>
            <person name="Williams N.M."/>
            <person name="Mcdougal R.L."/>
        </authorList>
    </citation>
    <scope>NUCLEOTIDE SEQUENCE [LARGE SCALE GENOMIC DNA]</scope>
    <source>
        <strain evidence="3">Chile6</strain>
        <strain evidence="4">Chile7</strain>
    </source>
</reference>
<dbReference type="InterPro" id="IPR036404">
    <property type="entry name" value="Jacalin-like_lectin_dom_sf"/>
</dbReference>
<dbReference type="EMBL" id="MBAD02000344">
    <property type="protein sequence ID" value="RLN69411.1"/>
    <property type="molecule type" value="Genomic_DNA"/>
</dbReference>
<name>A0A3F2RU31_9STRA</name>
<accession>A0A3F2RU31</accession>
<sequence>MAVFQVLLLLTIAVVHGSTSVDEDIKLSEAFGGSGGIAFSDINSIEFEQTLSSITISADDRVNGVAFQVATPAELTLSHGGAGGTDYTLTLESGEYITSMEIHWDRRRLNKRVFYLKFGTNRNNSISGGTTTEDSTILAAPEGFQFGGFFGRCYEEIDQLGVIWMRKEATTLALTDDIKSTWFSSGIRNWVGPTIGDASDTACYRKTEPFGSKDLCPLGYTKQRTNCIAQCPLSYPVECGAECIPQNDDCILEIMSKVVAVVNAAINTATAGVFGAIFSTYKHTKQTYFCAVSIISLLRSLVFFVRFQQTAAPQGNVEELLAVVYQTDVVMFDLPIAVYSCLGMKVPPTMIFADVVVNIVETIVKQTILNGEEIVSSAKNVIALLTNASVVNGTDDKIVDELQDLMDSNSTCGYDLKRLTDRVILSVNNIRNTTPGVAITDLRVAISNSSLVLNVIPAVTNKCMDELLPHKTLDTAFQTRDLIRKTFGVIIDQLIETSTTDLGESVSEKDYMLKVSNLGLVALTGLDPTGIAGMMAQFVQPTCGPTAFIGEIDDGTLYDALGLTTVDEAFAGSYGRWTKEGDGIVNLIFESTDTKGVKVVIHSGGDTIEKVEVTAGETVTWNSTVLALQDKTIHRIACTRTKIEVEDAVIISFHGAASDEVTTLINFPSADDILLSDAFGGSHGIALSDINAIKSLIYYLRYQQTTVPQGDVEELLAVAYQSDVVLFALSIAVYNYLGIKISLGVRVADIALQVVEAIVKQVVTNGEVIVSSAINVLALITDTGALNLPEDASVDELQNLIGSNSSCGFHLKNLTDHVIASVNDIRNATSDATVDNIRVKIGSSSLVLNDIPTVTNNCMAELLSNKTSDAEFETCDLIRRLWS</sequence>
<dbReference type="OrthoDB" id="40902at2759"/>
<evidence type="ECO:0000313" key="6">
    <source>
        <dbReference type="Proteomes" id="UP000284657"/>
    </source>
</evidence>
<dbReference type="Gene3D" id="2.100.10.30">
    <property type="entry name" value="Jacalin-like lectin domain"/>
    <property type="match status" value="1"/>
</dbReference>
<evidence type="ECO:0000259" key="2">
    <source>
        <dbReference type="PROSITE" id="PS51752"/>
    </source>
</evidence>
<dbReference type="Pfam" id="PF01419">
    <property type="entry name" value="Jacalin"/>
    <property type="match status" value="1"/>
</dbReference>
<proteinExistence type="predicted"/>
<dbReference type="SUPFAM" id="SSF51101">
    <property type="entry name" value="Mannose-binding lectins"/>
    <property type="match status" value="1"/>
</dbReference>
<dbReference type="EMBL" id="MBDO02000077">
    <property type="protein sequence ID" value="RLN64255.1"/>
    <property type="molecule type" value="Genomic_DNA"/>
</dbReference>
<dbReference type="SMART" id="SM00915">
    <property type="entry name" value="Jacalin"/>
    <property type="match status" value="1"/>
</dbReference>
<evidence type="ECO:0000313" key="4">
    <source>
        <dbReference type="EMBL" id="RLN69411.1"/>
    </source>
</evidence>
<feature type="chain" id="PRO_5033377488" description="Jacalin-type lectin domain-containing protein" evidence="1">
    <location>
        <begin position="18"/>
        <end position="883"/>
    </location>
</feature>
<gene>
    <name evidence="4" type="ORF">BBJ29_005422</name>
    <name evidence="3" type="ORF">BBP00_00003582</name>
</gene>
<evidence type="ECO:0000256" key="1">
    <source>
        <dbReference type="SAM" id="SignalP"/>
    </source>
</evidence>
<dbReference type="AlphaFoldDB" id="A0A3F2RU31"/>
<comment type="caution">
    <text evidence="3">The sequence shown here is derived from an EMBL/GenBank/DDBJ whole genome shotgun (WGS) entry which is preliminary data.</text>
</comment>
<dbReference type="Proteomes" id="UP000277300">
    <property type="component" value="Unassembled WGS sequence"/>
</dbReference>
<feature type="domain" description="Jacalin-type lectin" evidence="2">
    <location>
        <begin position="25"/>
        <end position="166"/>
    </location>
</feature>
<keyword evidence="1" id="KW-0732">Signal</keyword>
<dbReference type="Proteomes" id="UP000284657">
    <property type="component" value="Unassembled WGS sequence"/>
</dbReference>
<organism evidence="3 5">
    <name type="scientific">Phytophthora kernoviae</name>
    <dbReference type="NCBI Taxonomy" id="325452"/>
    <lineage>
        <taxon>Eukaryota</taxon>
        <taxon>Sar</taxon>
        <taxon>Stramenopiles</taxon>
        <taxon>Oomycota</taxon>
        <taxon>Peronosporomycetes</taxon>
        <taxon>Peronosporales</taxon>
        <taxon>Peronosporaceae</taxon>
        <taxon>Phytophthora</taxon>
    </lineage>
</organism>
<feature type="signal peptide" evidence="1">
    <location>
        <begin position="1"/>
        <end position="17"/>
    </location>
</feature>
<evidence type="ECO:0000313" key="3">
    <source>
        <dbReference type="EMBL" id="RLN64255.1"/>
    </source>
</evidence>
<dbReference type="PROSITE" id="PS51752">
    <property type="entry name" value="JACALIN_LECTIN"/>
    <property type="match status" value="1"/>
</dbReference>